<protein>
    <submittedName>
        <fullName evidence="2">SusD-like starch-binding protein associating with outer membrane</fullName>
    </submittedName>
</protein>
<name>A0A4Q7M9T1_9BACT</name>
<dbReference type="EMBL" id="SGXA01000007">
    <property type="protein sequence ID" value="RZS63963.1"/>
    <property type="molecule type" value="Genomic_DNA"/>
</dbReference>
<dbReference type="OrthoDB" id="1522814at2"/>
<feature type="chain" id="PRO_5020350816" evidence="1">
    <location>
        <begin position="20"/>
        <end position="445"/>
    </location>
</feature>
<dbReference type="RefSeq" id="WP_130544531.1">
    <property type="nucleotide sequence ID" value="NZ_CP042431.1"/>
</dbReference>
<evidence type="ECO:0000313" key="2">
    <source>
        <dbReference type="EMBL" id="RZS63963.1"/>
    </source>
</evidence>
<keyword evidence="1" id="KW-0732">Signal</keyword>
<dbReference type="Gene3D" id="1.25.40.390">
    <property type="match status" value="2"/>
</dbReference>
<evidence type="ECO:0000256" key="1">
    <source>
        <dbReference type="SAM" id="SignalP"/>
    </source>
</evidence>
<dbReference type="AlphaFoldDB" id="A0A4Q7M9T1"/>
<proteinExistence type="predicted"/>
<reference evidence="2 3" key="1">
    <citation type="submission" date="2019-02" db="EMBL/GenBank/DDBJ databases">
        <title>Genomic Encyclopedia of Type Strains, Phase IV (KMG-IV): sequencing the most valuable type-strain genomes for metagenomic binning, comparative biology and taxonomic classification.</title>
        <authorList>
            <person name="Goeker M."/>
        </authorList>
    </citation>
    <scope>NUCLEOTIDE SEQUENCE [LARGE SCALE GENOMIC DNA]</scope>
    <source>
        <strain evidence="2 3">DSM 18116</strain>
    </source>
</reference>
<comment type="caution">
    <text evidence="2">The sequence shown here is derived from an EMBL/GenBank/DDBJ whole genome shotgun (WGS) entry which is preliminary data.</text>
</comment>
<feature type="signal peptide" evidence="1">
    <location>
        <begin position="1"/>
        <end position="19"/>
    </location>
</feature>
<dbReference type="PROSITE" id="PS51257">
    <property type="entry name" value="PROKAR_LIPOPROTEIN"/>
    <property type="match status" value="1"/>
</dbReference>
<dbReference type="SUPFAM" id="SSF48452">
    <property type="entry name" value="TPR-like"/>
    <property type="match status" value="1"/>
</dbReference>
<evidence type="ECO:0000313" key="3">
    <source>
        <dbReference type="Proteomes" id="UP000293874"/>
    </source>
</evidence>
<accession>A0A4Q7M9T1</accession>
<dbReference type="InterPro" id="IPR011990">
    <property type="entry name" value="TPR-like_helical_dom_sf"/>
</dbReference>
<keyword evidence="3" id="KW-1185">Reference proteome</keyword>
<sequence>MKKLIFNNKTYALALLVVAATGCKKDFTNPNETPSDVVFKNPITAASAAVGIQRTYTAGQASTFFAAIDANGLTTNELILLNPGNVGENQFSKGGINVDGTNNVLTNIWTNGNKMIFDANNVIRYGEQTTDKPYGAGLISYASIFKALALGNLSMFWEKVPDTIGTIGTPVTFIDRMDGYKKAIRVLDNAIVAYEANNPNATVIGRLTAGVANNGMINALYALKARYALFSGDYDAALAAAEKVDLSKKVVLDFNAQVMNPVYESATSNTNFFQPIDSTLGLPEAIAPEKTDGRILFHTRIKTPQESNPRFRINGFYAALNTAIPVYTPGEIMLIKAEAYARKATPDLGQALIELNKVVTKKPAGDIYGVGADLPALGAMAKNDLLVQIYRNRCIELYMSGMKLEDLRRFEDVLDETLVTRKRNFMPYPFTEKDNNPNTPNDPPF</sequence>
<gene>
    <name evidence="2" type="ORF">EV199_6063</name>
</gene>
<organism evidence="2 3">
    <name type="scientific">Pseudobacter ginsenosidimutans</name>
    <dbReference type="NCBI Taxonomy" id="661488"/>
    <lineage>
        <taxon>Bacteria</taxon>
        <taxon>Pseudomonadati</taxon>
        <taxon>Bacteroidota</taxon>
        <taxon>Chitinophagia</taxon>
        <taxon>Chitinophagales</taxon>
        <taxon>Chitinophagaceae</taxon>
        <taxon>Pseudobacter</taxon>
    </lineage>
</organism>
<dbReference type="Proteomes" id="UP000293874">
    <property type="component" value="Unassembled WGS sequence"/>
</dbReference>